<sequence>MVKFVVNYYQPLLEKDEEQTADEGFILPSSSNQGQIADVFYLVGSVCIMFGNPGAFNYGLRLLKDHKWIQLSLYELESVLNFYNLLILLNFACAYLVKLNDLLTNEEAKARRLEEVFRLISFIVRRTDGGSWENKNPEKKTVQKPM</sequence>
<feature type="transmembrane region" description="Helical" evidence="1">
    <location>
        <begin position="80"/>
        <end position="97"/>
    </location>
</feature>
<evidence type="ECO:0000256" key="1">
    <source>
        <dbReference type="SAM" id="Phobius"/>
    </source>
</evidence>
<dbReference type="HOGENOM" id="CLU_1779305_0_0_1"/>
<keyword evidence="1" id="KW-1133">Transmembrane helix</keyword>
<keyword evidence="1" id="KW-0812">Transmembrane</keyword>
<dbReference type="AlphaFoldDB" id="E9HHZ2"/>
<evidence type="ECO:0000313" key="3">
    <source>
        <dbReference type="Proteomes" id="UP000000305"/>
    </source>
</evidence>
<organism evidence="2 3">
    <name type="scientific">Daphnia pulex</name>
    <name type="common">Water flea</name>
    <dbReference type="NCBI Taxonomy" id="6669"/>
    <lineage>
        <taxon>Eukaryota</taxon>
        <taxon>Metazoa</taxon>
        <taxon>Ecdysozoa</taxon>
        <taxon>Arthropoda</taxon>
        <taxon>Crustacea</taxon>
        <taxon>Branchiopoda</taxon>
        <taxon>Diplostraca</taxon>
        <taxon>Cladocera</taxon>
        <taxon>Anomopoda</taxon>
        <taxon>Daphniidae</taxon>
        <taxon>Daphnia</taxon>
    </lineage>
</organism>
<dbReference type="InParanoid" id="E9HHZ2"/>
<dbReference type="PhylomeDB" id="E9HHZ2"/>
<keyword evidence="1" id="KW-0472">Membrane</keyword>
<reference evidence="2 3" key="1">
    <citation type="journal article" date="2011" name="Science">
        <title>The ecoresponsive genome of Daphnia pulex.</title>
        <authorList>
            <person name="Colbourne J.K."/>
            <person name="Pfrender M.E."/>
            <person name="Gilbert D."/>
            <person name="Thomas W.K."/>
            <person name="Tucker A."/>
            <person name="Oakley T.H."/>
            <person name="Tokishita S."/>
            <person name="Aerts A."/>
            <person name="Arnold G.J."/>
            <person name="Basu M.K."/>
            <person name="Bauer D.J."/>
            <person name="Caceres C.E."/>
            <person name="Carmel L."/>
            <person name="Casola C."/>
            <person name="Choi J.H."/>
            <person name="Detter J.C."/>
            <person name="Dong Q."/>
            <person name="Dusheyko S."/>
            <person name="Eads B.D."/>
            <person name="Frohlich T."/>
            <person name="Geiler-Samerotte K.A."/>
            <person name="Gerlach D."/>
            <person name="Hatcher P."/>
            <person name="Jogdeo S."/>
            <person name="Krijgsveld J."/>
            <person name="Kriventseva E.V."/>
            <person name="Kultz D."/>
            <person name="Laforsch C."/>
            <person name="Lindquist E."/>
            <person name="Lopez J."/>
            <person name="Manak J.R."/>
            <person name="Muller J."/>
            <person name="Pangilinan J."/>
            <person name="Patwardhan R.P."/>
            <person name="Pitluck S."/>
            <person name="Pritham E.J."/>
            <person name="Rechtsteiner A."/>
            <person name="Rho M."/>
            <person name="Rogozin I.B."/>
            <person name="Sakarya O."/>
            <person name="Salamov A."/>
            <person name="Schaack S."/>
            <person name="Shapiro H."/>
            <person name="Shiga Y."/>
            <person name="Skalitzky C."/>
            <person name="Smith Z."/>
            <person name="Souvorov A."/>
            <person name="Sung W."/>
            <person name="Tang Z."/>
            <person name="Tsuchiya D."/>
            <person name="Tu H."/>
            <person name="Vos H."/>
            <person name="Wang M."/>
            <person name="Wolf Y.I."/>
            <person name="Yamagata H."/>
            <person name="Yamada T."/>
            <person name="Ye Y."/>
            <person name="Shaw J.R."/>
            <person name="Andrews J."/>
            <person name="Crease T.J."/>
            <person name="Tang H."/>
            <person name="Lucas S.M."/>
            <person name="Robertson H.M."/>
            <person name="Bork P."/>
            <person name="Koonin E.V."/>
            <person name="Zdobnov E.M."/>
            <person name="Grigoriev I.V."/>
            <person name="Lynch M."/>
            <person name="Boore J.L."/>
        </authorList>
    </citation>
    <scope>NUCLEOTIDE SEQUENCE [LARGE SCALE GENOMIC DNA]</scope>
</reference>
<dbReference type="Proteomes" id="UP000000305">
    <property type="component" value="Unassembled WGS sequence"/>
</dbReference>
<gene>
    <name evidence="2" type="ORF">DAPPUDRAFT_329907</name>
</gene>
<evidence type="ECO:0000313" key="2">
    <source>
        <dbReference type="EMBL" id="EFX68636.1"/>
    </source>
</evidence>
<accession>E9HHZ2</accession>
<keyword evidence="3" id="KW-1185">Reference proteome</keyword>
<name>E9HHZ2_DAPPU</name>
<protein>
    <submittedName>
        <fullName evidence="2">Uncharacterized protein</fullName>
    </submittedName>
</protein>
<dbReference type="KEGG" id="dpx:DAPPUDRAFT_329907"/>
<dbReference type="EMBL" id="GL732651">
    <property type="protein sequence ID" value="EFX68636.1"/>
    <property type="molecule type" value="Genomic_DNA"/>
</dbReference>
<feature type="transmembrane region" description="Helical" evidence="1">
    <location>
        <begin position="39"/>
        <end position="60"/>
    </location>
</feature>
<proteinExistence type="predicted"/>